<evidence type="ECO:0000256" key="1">
    <source>
        <dbReference type="SAM" id="MobiDB-lite"/>
    </source>
</evidence>
<evidence type="ECO:0000313" key="2">
    <source>
        <dbReference type="EMBL" id="TFK02229.1"/>
    </source>
</evidence>
<reference evidence="2 3" key="1">
    <citation type="submission" date="2019-04" db="EMBL/GenBank/DDBJ databases">
        <title>Draft genome of the big-headed turtle Platysternon megacephalum.</title>
        <authorList>
            <person name="Gong S."/>
        </authorList>
    </citation>
    <scope>NUCLEOTIDE SEQUENCE [LARGE SCALE GENOMIC DNA]</scope>
    <source>
        <strain evidence="2">DO16091913</strain>
        <tissue evidence="2">Muscle</tissue>
    </source>
</reference>
<keyword evidence="3" id="KW-1185">Reference proteome</keyword>
<dbReference type="EMBL" id="QXTE01000198">
    <property type="protein sequence ID" value="TFK02229.1"/>
    <property type="molecule type" value="Genomic_DNA"/>
</dbReference>
<dbReference type="AlphaFoldDB" id="A0A4D9DXK5"/>
<organism evidence="2 3">
    <name type="scientific">Platysternon megacephalum</name>
    <name type="common">big-headed turtle</name>
    <dbReference type="NCBI Taxonomy" id="55544"/>
    <lineage>
        <taxon>Eukaryota</taxon>
        <taxon>Metazoa</taxon>
        <taxon>Chordata</taxon>
        <taxon>Craniata</taxon>
        <taxon>Vertebrata</taxon>
        <taxon>Euteleostomi</taxon>
        <taxon>Archelosauria</taxon>
        <taxon>Testudinata</taxon>
        <taxon>Testudines</taxon>
        <taxon>Cryptodira</taxon>
        <taxon>Durocryptodira</taxon>
        <taxon>Testudinoidea</taxon>
        <taxon>Platysternidae</taxon>
        <taxon>Platysternon</taxon>
    </lineage>
</organism>
<evidence type="ECO:0000313" key="3">
    <source>
        <dbReference type="Proteomes" id="UP000297703"/>
    </source>
</evidence>
<protein>
    <submittedName>
        <fullName evidence="2">Poly</fullName>
    </submittedName>
</protein>
<feature type="compositionally biased region" description="Low complexity" evidence="1">
    <location>
        <begin position="103"/>
        <end position="115"/>
    </location>
</feature>
<name>A0A4D9DXK5_9SAUR</name>
<accession>A0A4D9DXK5</accession>
<sequence length="115" mass="11623">MAAARRSSPCCPTARSDLALQPLQDGGHGPNLSSAELSTHQLVMLLTPFGPSCPLVVTELVVGPPGLLLLNPAGGLTPASGACPASPHLQQPHPLCSTRRSHSATASRPASSMGS</sequence>
<feature type="region of interest" description="Disordered" evidence="1">
    <location>
        <begin position="79"/>
        <end position="115"/>
    </location>
</feature>
<proteinExistence type="predicted"/>
<gene>
    <name evidence="2" type="ORF">DR999_PMT15508</name>
</gene>
<reference evidence="2 3" key="2">
    <citation type="submission" date="2019-04" db="EMBL/GenBank/DDBJ databases">
        <title>The genome sequence of big-headed turtle.</title>
        <authorList>
            <person name="Gong S."/>
        </authorList>
    </citation>
    <scope>NUCLEOTIDE SEQUENCE [LARGE SCALE GENOMIC DNA]</scope>
    <source>
        <strain evidence="2">DO16091913</strain>
        <tissue evidence="2">Muscle</tissue>
    </source>
</reference>
<dbReference type="Proteomes" id="UP000297703">
    <property type="component" value="Unassembled WGS sequence"/>
</dbReference>
<comment type="caution">
    <text evidence="2">The sequence shown here is derived from an EMBL/GenBank/DDBJ whole genome shotgun (WGS) entry which is preliminary data.</text>
</comment>